<evidence type="ECO:0000256" key="5">
    <source>
        <dbReference type="PROSITE-ProRule" id="PRU00708"/>
    </source>
</evidence>
<gene>
    <name evidence="8" type="ORF">AT9943_LOCUS18252</name>
</gene>
<dbReference type="InterPro" id="IPR035669">
    <property type="entry name" value="SGNH_plant_lipase-like"/>
</dbReference>
<proteinExistence type="inferred from homology"/>
<dbReference type="EMBL" id="LR881470">
    <property type="protein sequence ID" value="CAD5330733.1"/>
    <property type="molecule type" value="Genomic_DNA"/>
</dbReference>
<dbReference type="InterPro" id="IPR008265">
    <property type="entry name" value="Lipase_GDSL_AS"/>
</dbReference>
<dbReference type="InterPro" id="IPR046848">
    <property type="entry name" value="E_motif"/>
</dbReference>
<dbReference type="FunFam" id="3.40.50.1110:FF:000003">
    <property type="entry name" value="GDSL esterase/lipase APG"/>
    <property type="match status" value="2"/>
</dbReference>
<dbReference type="InterPro" id="IPR050592">
    <property type="entry name" value="GDSL_lipolytic_enzyme"/>
</dbReference>
<dbReference type="InterPro" id="IPR032867">
    <property type="entry name" value="DYW_dom"/>
</dbReference>
<keyword evidence="3 6" id="KW-0732">Signal</keyword>
<evidence type="ECO:0000313" key="8">
    <source>
        <dbReference type="EMBL" id="CAD5330733.1"/>
    </source>
</evidence>
<name>A0A7G2F7S6_ARATH</name>
<dbReference type="FunFam" id="1.25.40.10:FF:001564">
    <property type="entry name" value="Pentatricopeptide repeat-containing protein103"/>
    <property type="match status" value="1"/>
</dbReference>
<feature type="repeat" description="PPR" evidence="5">
    <location>
        <begin position="762"/>
        <end position="796"/>
    </location>
</feature>
<dbReference type="Proteomes" id="UP000516314">
    <property type="component" value="Chromosome 5"/>
</dbReference>
<dbReference type="Pfam" id="PF00657">
    <property type="entry name" value="Lipase_GDSL"/>
    <property type="match status" value="2"/>
</dbReference>
<evidence type="ECO:0000256" key="2">
    <source>
        <dbReference type="ARBA" id="ARBA00008668"/>
    </source>
</evidence>
<sequence length="1514" mass="168565">MFIVMLMTFSVIACFYAGVGTGEPLVPALIIMGDSVVDAGNNNRLNTLIKANFPPYGRDFLAHNATGRFSNGKLATDFTAESLGFTSYPVPYLSQEANGTNLLTGANFASGASGYDDGTAIFYNAITLNQQLKNYKEYQNKVTNIVGSERANKISSGAIHLLSTGSSDFLQSYYINPILNRIFTPDQYSDRLMKPYSTFVQNLYDLGARKIGVTTLPPLGCLPAAITLFGETGNNNTCVERLNQDAVSFNTKLNNTSMNLTNNLPGLKLVVFDIYNPLLNMAMNPVENVLSKSFTAFKQKMKMFITMSMCLSVIACFYAGVGTGEPLVPALIIMGDSVVDAGNNNHRITLVKANFPPYGRDFVAHSATGRFSNGKLATDFTAENLGFTSYPVAYLSQEANETNLLTGANFASGASGFDDATAIFYNAITLSQQLKNYKEYQNKVTNIVGKERANEIFSGAIHLLSTGSSDFLQSYYINPILNRIFTPDQYSDRLLRSYSTFVQNLYGLGARRIGVTTLPPLGCLPAAITLFGGVGNNMCVERLNQDAVSFNTKLNNTSINLTNNLPGLKLVVFDIYNPLLNMVINPVEYGFFESRRACCGTGTMETSFLCAQKLKNSFMSTVNHHCLLNFPHIPPSIPPNHRLKLLSSLSLYRKPERLFALSASLSLSPATIHECSSSSSSSSSSFDKEETEDIESVIDGFFYLLRLSAQYHDVEVTKAVHASFLKLREEKTRLGNALISTYLKLGFPREAFLVFVSLSSPTVVSYTALISGFSRLNLEIEALKVFFRMRKAGLVQPNEYTFVAILTACVRVSRFSLGIQIHGLIVKSGFLNSVFVSNSLMSLYDKDSGSSCDDVLKLFDEIPQRDVASWNTVVSSLVKEGKSHKAFDLFYEMNRVEGFGVDSFTLSTLLSSCTDSSDLLRGRELHGRAIRIGLMQELSVNNALIGFYSKFWDMKKVESLYEMMMAKDAVTFTEMITAYMSFGMVDSAVEIFENVTEKNTITYNALMAGFCRNGHGLKALKLFTDMLQRGVELTDFSLTSAVDACGLVSEKKVSEQIHGFCIKFGTAFNPCIQTALLDMCTRCERMADAEEMFDQWPSNLDSSKATTSIIGGYARNGLPDKAVSLFHRTLCEQKLFLDEISLTLILAVCGTLGFREMGYQIHCYALKGGYFSDISLGNSLISMYAKCCDSDDAITIFNTMREHDVISWNSLISCYILQRNGDEALALWSRMNEKEIKPDIITLTLVISAFRYTESNKLSSCRDLLLSMKTIYDIEPTTEHYTAFVRVLGHWGLLEEAEDTINSMPVQPEVSVLRALLDSCRIHSNTSVAKRVAKLILSTKPETPSEYILKSNIYSASGFWHRSEMIREEMRERGYRKHPAKSWIIHENKIHSFHARDTSHPQEKDIYSGLEILIMECLKVGYEPNTEYVLQEVDEFMKKSFLFHHSAKLAVTYGILSSNTRGKPVRVMKNVMLCGDCHEFFKYISVVVKREIVLRDSSGFHHFVNGKCSCRDLW</sequence>
<dbReference type="GO" id="GO:0006629">
    <property type="term" value="P:lipid metabolic process"/>
    <property type="evidence" value="ECO:0007669"/>
    <property type="project" value="InterPro"/>
</dbReference>
<protein>
    <submittedName>
        <fullName evidence="8">(thale cress) hypothetical protein</fullName>
    </submittedName>
</protein>
<reference evidence="8 9" key="1">
    <citation type="submission" date="2020-09" db="EMBL/GenBank/DDBJ databases">
        <authorList>
            <person name="Ashkenazy H."/>
        </authorList>
    </citation>
    <scope>NUCLEOTIDE SEQUENCE [LARGE SCALE GENOMIC DNA]</scope>
    <source>
        <strain evidence="9">cv. Cdm-0</strain>
    </source>
</reference>
<feature type="signal peptide" evidence="6">
    <location>
        <begin position="1"/>
        <end position="22"/>
    </location>
</feature>
<dbReference type="InterPro" id="IPR002885">
    <property type="entry name" value="PPR_rpt"/>
</dbReference>
<feature type="chain" id="PRO_5028851942" evidence="6">
    <location>
        <begin position="23"/>
        <end position="1514"/>
    </location>
</feature>
<feature type="domain" description="DYW" evidence="7">
    <location>
        <begin position="1421"/>
        <end position="1514"/>
    </location>
</feature>
<dbReference type="FunFam" id="1.25.40.10:FF:000073">
    <property type="entry name" value="Pentatricopeptide repeat-containing protein chloroplastic"/>
    <property type="match status" value="1"/>
</dbReference>
<dbReference type="Gene3D" id="3.40.50.1110">
    <property type="entry name" value="SGNH hydrolase"/>
    <property type="match status" value="2"/>
</dbReference>
<dbReference type="InterPro" id="IPR011990">
    <property type="entry name" value="TPR-like_helical_dom_sf"/>
</dbReference>
<dbReference type="Pfam" id="PF20431">
    <property type="entry name" value="E_motif"/>
    <property type="match status" value="1"/>
</dbReference>
<dbReference type="PROSITE" id="PS51375">
    <property type="entry name" value="PPR"/>
    <property type="match status" value="5"/>
</dbReference>
<comment type="similarity">
    <text evidence="2">Belongs to the 'GDSL' lipolytic enzyme family.</text>
</comment>
<feature type="repeat" description="PPR" evidence="5">
    <location>
        <begin position="866"/>
        <end position="896"/>
    </location>
</feature>
<evidence type="ECO:0000259" key="7">
    <source>
        <dbReference type="Pfam" id="PF14432"/>
    </source>
</evidence>
<feature type="repeat" description="PPR" evidence="5">
    <location>
        <begin position="968"/>
        <end position="998"/>
    </location>
</feature>
<dbReference type="GO" id="GO:0008270">
    <property type="term" value="F:zinc ion binding"/>
    <property type="evidence" value="ECO:0007669"/>
    <property type="project" value="InterPro"/>
</dbReference>
<dbReference type="InterPro" id="IPR001087">
    <property type="entry name" value="GDSL"/>
</dbReference>
<evidence type="ECO:0000256" key="4">
    <source>
        <dbReference type="ARBA" id="ARBA00022737"/>
    </source>
</evidence>
<dbReference type="PANTHER" id="PTHR45642:SF103">
    <property type="entry name" value="ZINC FINGER PROTEIN"/>
    <property type="match status" value="1"/>
</dbReference>
<dbReference type="FunFam" id="1.25.40.10:FF:002102">
    <property type="entry name" value="Pentatricopeptide repeat-containing protein103"/>
    <property type="match status" value="1"/>
</dbReference>
<dbReference type="FunFam" id="1.25.40.10:FF:000679">
    <property type="entry name" value="Pentatricopeptide repeat-containing protein At5g03800"/>
    <property type="match status" value="1"/>
</dbReference>
<accession>A0A7G2F7S6</accession>
<dbReference type="Pfam" id="PF14432">
    <property type="entry name" value="DYW_deaminase"/>
    <property type="match status" value="1"/>
</dbReference>
<feature type="repeat" description="PPR" evidence="5">
    <location>
        <begin position="1204"/>
        <end position="1238"/>
    </location>
</feature>
<evidence type="ECO:0000313" key="9">
    <source>
        <dbReference type="Proteomes" id="UP000516314"/>
    </source>
</evidence>
<dbReference type="Pfam" id="PF01535">
    <property type="entry name" value="PPR"/>
    <property type="match status" value="3"/>
</dbReference>
<dbReference type="GO" id="GO:0016298">
    <property type="term" value="F:lipase activity"/>
    <property type="evidence" value="ECO:0007669"/>
    <property type="project" value="InterPro"/>
</dbReference>
<dbReference type="NCBIfam" id="TIGR00756">
    <property type="entry name" value="PPR"/>
    <property type="match status" value="5"/>
</dbReference>
<comment type="similarity">
    <text evidence="1">Belongs to the PPR family. PCMP-H subfamily.</text>
</comment>
<dbReference type="CDD" id="cd01837">
    <property type="entry name" value="SGNH_plant_lipase_like"/>
    <property type="match status" value="2"/>
</dbReference>
<evidence type="ECO:0000256" key="6">
    <source>
        <dbReference type="SAM" id="SignalP"/>
    </source>
</evidence>
<dbReference type="PROSITE" id="PS01098">
    <property type="entry name" value="LIPASE_GDSL_SER"/>
    <property type="match status" value="2"/>
</dbReference>
<dbReference type="PANTHER" id="PTHR45642">
    <property type="entry name" value="GDSL ESTERASE/LIPASE EXL3"/>
    <property type="match status" value="1"/>
</dbReference>
<evidence type="ECO:0000256" key="3">
    <source>
        <dbReference type="ARBA" id="ARBA00022729"/>
    </source>
</evidence>
<dbReference type="FunFam" id="1.25.40.10:FF:000695">
    <property type="entry name" value="Pentatricopeptide repeat-containing protein At5g03800"/>
    <property type="match status" value="1"/>
</dbReference>
<organism evidence="8 9">
    <name type="scientific">Arabidopsis thaliana</name>
    <name type="common">Mouse-ear cress</name>
    <dbReference type="NCBI Taxonomy" id="3702"/>
    <lineage>
        <taxon>Eukaryota</taxon>
        <taxon>Viridiplantae</taxon>
        <taxon>Streptophyta</taxon>
        <taxon>Embryophyta</taxon>
        <taxon>Tracheophyta</taxon>
        <taxon>Spermatophyta</taxon>
        <taxon>Magnoliopsida</taxon>
        <taxon>eudicotyledons</taxon>
        <taxon>Gunneridae</taxon>
        <taxon>Pentapetalae</taxon>
        <taxon>rosids</taxon>
        <taxon>malvids</taxon>
        <taxon>Brassicales</taxon>
        <taxon>Brassicaceae</taxon>
        <taxon>Camelineae</taxon>
        <taxon>Arabidopsis</taxon>
    </lineage>
</organism>
<dbReference type="Gene3D" id="1.25.40.10">
    <property type="entry name" value="Tetratricopeptide repeat domain"/>
    <property type="match status" value="6"/>
</dbReference>
<evidence type="ECO:0000256" key="1">
    <source>
        <dbReference type="ARBA" id="ARBA00006643"/>
    </source>
</evidence>
<keyword evidence="4" id="KW-0677">Repeat</keyword>
<dbReference type="InterPro" id="IPR036514">
    <property type="entry name" value="SGNH_hydro_sf"/>
</dbReference>
<dbReference type="Pfam" id="PF13041">
    <property type="entry name" value="PPR_2"/>
    <property type="match status" value="4"/>
</dbReference>
<feature type="repeat" description="PPR" evidence="5">
    <location>
        <begin position="999"/>
        <end position="1033"/>
    </location>
</feature>